<evidence type="ECO:0000256" key="2">
    <source>
        <dbReference type="ARBA" id="ARBA00022679"/>
    </source>
</evidence>
<dbReference type="AlphaFoldDB" id="A0A377RVJ2"/>
<gene>
    <name evidence="3" type="ORF">NCTC13094_01126</name>
</gene>
<evidence type="ECO:0000313" key="4">
    <source>
        <dbReference type="Proteomes" id="UP000254195"/>
    </source>
</evidence>
<evidence type="ECO:0000256" key="1">
    <source>
        <dbReference type="ARBA" id="ARBA00022603"/>
    </source>
</evidence>
<dbReference type="PANTHER" id="PTHR12049:SF7">
    <property type="entry name" value="PROTEIN ARGININE METHYLTRANSFERASE NDUFAF7, MITOCHONDRIAL"/>
    <property type="match status" value="1"/>
</dbReference>
<dbReference type="InterPro" id="IPR003788">
    <property type="entry name" value="NDUFAF7"/>
</dbReference>
<dbReference type="InterPro" id="IPR038375">
    <property type="entry name" value="NDUFAF7_sf"/>
</dbReference>
<dbReference type="GO" id="GO:0035243">
    <property type="term" value="F:protein-arginine omega-N symmetric methyltransferase activity"/>
    <property type="evidence" value="ECO:0007669"/>
    <property type="project" value="TreeGrafter"/>
</dbReference>
<name>A0A377RVJ2_HELPX</name>
<dbReference type="Gene3D" id="3.40.50.12710">
    <property type="match status" value="1"/>
</dbReference>
<keyword evidence="1 3" id="KW-0489">Methyltransferase</keyword>
<proteinExistence type="predicted"/>
<reference evidence="3 4" key="1">
    <citation type="submission" date="2018-06" db="EMBL/GenBank/DDBJ databases">
        <authorList>
            <consortium name="Pathogen Informatics"/>
            <person name="Doyle S."/>
        </authorList>
    </citation>
    <scope>NUCLEOTIDE SEQUENCE [LARGE SCALE GENOMIC DNA]</scope>
    <source>
        <strain evidence="3 4">NCTC13094</strain>
    </source>
</reference>
<dbReference type="InterPro" id="IPR029063">
    <property type="entry name" value="SAM-dependent_MTases_sf"/>
</dbReference>
<dbReference type="Proteomes" id="UP000254195">
    <property type="component" value="Unassembled WGS sequence"/>
</dbReference>
<dbReference type="PANTHER" id="PTHR12049">
    <property type="entry name" value="PROTEIN ARGININE METHYLTRANSFERASE NDUFAF7, MITOCHONDRIAL"/>
    <property type="match status" value="1"/>
</dbReference>
<keyword evidence="2 3" id="KW-0808">Transferase</keyword>
<accession>A0A377RVJ2</accession>
<dbReference type="EMBL" id="UGJP01000003">
    <property type="protein sequence ID" value="STR28153.1"/>
    <property type="molecule type" value="Genomic_DNA"/>
</dbReference>
<protein>
    <submittedName>
        <fullName evidence="3">SAM-dependent methyltransferase</fullName>
    </submittedName>
</protein>
<evidence type="ECO:0000313" key="3">
    <source>
        <dbReference type="EMBL" id="STR28153.1"/>
    </source>
</evidence>
<dbReference type="Pfam" id="PF02636">
    <property type="entry name" value="Methyltransf_28"/>
    <property type="match status" value="1"/>
</dbReference>
<organism evidence="3 4">
    <name type="scientific">Helicobacter pylori</name>
    <name type="common">Campylobacter pylori</name>
    <dbReference type="NCBI Taxonomy" id="210"/>
    <lineage>
        <taxon>Bacteria</taxon>
        <taxon>Pseudomonadati</taxon>
        <taxon>Campylobacterota</taxon>
        <taxon>Epsilonproteobacteria</taxon>
        <taxon>Campylobacterales</taxon>
        <taxon>Helicobacteraceae</taxon>
        <taxon>Helicobacter</taxon>
    </lineage>
</organism>
<dbReference type="SUPFAM" id="SSF53335">
    <property type="entry name" value="S-adenosyl-L-methionine-dependent methyltransferases"/>
    <property type="match status" value="1"/>
</dbReference>
<dbReference type="GO" id="GO:0032259">
    <property type="term" value="P:methylation"/>
    <property type="evidence" value="ECO:0007669"/>
    <property type="project" value="UniProtKB-KW"/>
</dbReference>
<sequence>MTRIALLLLLVEMSLNERKIVRSFGNYMQEWLYGEKGYYKKALIGPKGDFYTSVSLSKFFGGAMAFYIIKLLEEEKLFLPLKIVEIGSHHGHFLSDIANFLNALSVGVMEKCEFVSCEPLKELQKLQRTIFKQATQLDLMICDLKDLDFKGHESAFVVSNELFDAFACEIIKDNQMLFITHDHKGVWSGIDEPTKELLKNLNLKQGCAPLFLEAFIKGLLEKLNEASSWVFLSFDYGDEVERKDMHLRAFKNHQALDFKDILNNLASLYQQSDLTYDVNFSLVRFLFEKHHAQFSFFKSQANALLDMGLMGLLETFSKSVGYERYLKEAAKIKPLISPGGLGERFKALEFVKKNKI</sequence>